<proteinExistence type="predicted"/>
<dbReference type="Gene3D" id="1.20.920.10">
    <property type="entry name" value="Bromodomain-like"/>
    <property type="match status" value="1"/>
</dbReference>
<dbReference type="OrthoDB" id="1937912at2759"/>
<dbReference type="Proteomes" id="UP000595140">
    <property type="component" value="Unassembled WGS sequence"/>
</dbReference>
<evidence type="ECO:0000313" key="5">
    <source>
        <dbReference type="Proteomes" id="UP000595140"/>
    </source>
</evidence>
<organism evidence="4 5">
    <name type="scientific">Cuscuta campestris</name>
    <dbReference type="NCBI Taxonomy" id="132261"/>
    <lineage>
        <taxon>Eukaryota</taxon>
        <taxon>Viridiplantae</taxon>
        <taxon>Streptophyta</taxon>
        <taxon>Embryophyta</taxon>
        <taxon>Tracheophyta</taxon>
        <taxon>Spermatophyta</taxon>
        <taxon>Magnoliopsida</taxon>
        <taxon>eudicotyledons</taxon>
        <taxon>Gunneridae</taxon>
        <taxon>Pentapetalae</taxon>
        <taxon>asterids</taxon>
        <taxon>lamiids</taxon>
        <taxon>Solanales</taxon>
        <taxon>Convolvulaceae</taxon>
        <taxon>Cuscuteae</taxon>
        <taxon>Cuscuta</taxon>
        <taxon>Cuscuta subgen. Grammica</taxon>
        <taxon>Cuscuta sect. Cleistogrammica</taxon>
    </lineage>
</organism>
<gene>
    <name evidence="4" type="ORF">CCAM_LOCUS31347</name>
</gene>
<evidence type="ECO:0000313" key="4">
    <source>
        <dbReference type="EMBL" id="VFQ89571.1"/>
    </source>
</evidence>
<dbReference type="InterPro" id="IPR036427">
    <property type="entry name" value="Bromodomain-like_sf"/>
</dbReference>
<dbReference type="EMBL" id="OOIL02003813">
    <property type="protein sequence ID" value="VFQ89571.1"/>
    <property type="molecule type" value="Genomic_DNA"/>
</dbReference>
<feature type="signal peptide" evidence="2">
    <location>
        <begin position="1"/>
        <end position="20"/>
    </location>
</feature>
<accession>A0A484MKS2</accession>
<sequence length="92" mass="10759">MFSSFFILLVVLYGWPYELTMPDLKTISEQIESEMYDVTVEMFIADVKKMVANTRTLYSPQSAHSVCIWADMHDFQLLIFFFHQQCAYGLSV</sequence>
<keyword evidence="1" id="KW-0103">Bromodomain</keyword>
<dbReference type="Pfam" id="PF00439">
    <property type="entry name" value="Bromodomain"/>
    <property type="match status" value="1"/>
</dbReference>
<dbReference type="SUPFAM" id="SSF47370">
    <property type="entry name" value="Bromodomain"/>
    <property type="match status" value="1"/>
</dbReference>
<feature type="domain" description="Bromo" evidence="3">
    <location>
        <begin position="23"/>
        <end position="64"/>
    </location>
</feature>
<evidence type="ECO:0000256" key="1">
    <source>
        <dbReference type="ARBA" id="ARBA00023117"/>
    </source>
</evidence>
<dbReference type="AlphaFoldDB" id="A0A484MKS2"/>
<evidence type="ECO:0000259" key="3">
    <source>
        <dbReference type="Pfam" id="PF00439"/>
    </source>
</evidence>
<name>A0A484MKS2_9ASTE</name>
<keyword evidence="2" id="KW-0732">Signal</keyword>
<keyword evidence="5" id="KW-1185">Reference proteome</keyword>
<feature type="chain" id="PRO_5019847038" description="Bromo domain-containing protein" evidence="2">
    <location>
        <begin position="21"/>
        <end position="92"/>
    </location>
</feature>
<reference evidence="4 5" key="1">
    <citation type="submission" date="2018-04" db="EMBL/GenBank/DDBJ databases">
        <authorList>
            <person name="Vogel A."/>
        </authorList>
    </citation>
    <scope>NUCLEOTIDE SEQUENCE [LARGE SCALE GENOMIC DNA]</scope>
</reference>
<protein>
    <recommendedName>
        <fullName evidence="3">Bromo domain-containing protein</fullName>
    </recommendedName>
</protein>
<dbReference type="InterPro" id="IPR001487">
    <property type="entry name" value="Bromodomain"/>
</dbReference>
<evidence type="ECO:0000256" key="2">
    <source>
        <dbReference type="SAM" id="SignalP"/>
    </source>
</evidence>